<keyword evidence="3 11" id="KW-0963">Cytoplasm</keyword>
<protein>
    <recommendedName>
        <fullName evidence="11">Signal recognition particle receptor FtsY</fullName>
        <shortName evidence="11">SRP receptor</shortName>
        <ecNumber evidence="11">3.6.5.4</ecNumber>
    </recommendedName>
</protein>
<dbReference type="InterPro" id="IPR027417">
    <property type="entry name" value="P-loop_NTPase"/>
</dbReference>
<dbReference type="GO" id="GO:0003924">
    <property type="term" value="F:GTPase activity"/>
    <property type="evidence" value="ECO:0007669"/>
    <property type="project" value="UniProtKB-UniRule"/>
</dbReference>
<comment type="subcellular location">
    <subcellularLocation>
        <location evidence="1">Cell inner membrane</location>
        <topology evidence="1">Peripheral membrane protein</topology>
        <orientation evidence="1">Cytoplasmic side</orientation>
    </subcellularLocation>
    <subcellularLocation>
        <location evidence="11">Cell membrane</location>
        <topology evidence="11">Peripheral membrane protein</topology>
        <orientation evidence="11">Cytoplasmic side</orientation>
    </subcellularLocation>
    <subcellularLocation>
        <location evidence="11">Cytoplasm</location>
    </subcellularLocation>
</comment>
<dbReference type="PANTHER" id="PTHR43134">
    <property type="entry name" value="SIGNAL RECOGNITION PARTICLE RECEPTOR SUBUNIT ALPHA"/>
    <property type="match status" value="1"/>
</dbReference>
<dbReference type="InterPro" id="IPR003593">
    <property type="entry name" value="AAA+_ATPase"/>
</dbReference>
<dbReference type="GO" id="GO:0005886">
    <property type="term" value="C:plasma membrane"/>
    <property type="evidence" value="ECO:0007669"/>
    <property type="project" value="UniProtKB-SubCell"/>
</dbReference>
<dbReference type="SMART" id="SM00962">
    <property type="entry name" value="SRP54"/>
    <property type="match status" value="1"/>
</dbReference>
<evidence type="ECO:0000256" key="4">
    <source>
        <dbReference type="ARBA" id="ARBA00022741"/>
    </source>
</evidence>
<dbReference type="Gene3D" id="1.20.120.140">
    <property type="entry name" value="Signal recognition particle SRP54, nucleotide-binding domain"/>
    <property type="match status" value="1"/>
</dbReference>
<feature type="binding site" evidence="11">
    <location>
        <begin position="390"/>
        <end position="397"/>
    </location>
    <ligand>
        <name>GTP</name>
        <dbReference type="ChEBI" id="CHEBI:37565"/>
    </ligand>
</feature>
<dbReference type="InterPro" id="IPR036225">
    <property type="entry name" value="SRP/SRP_N"/>
</dbReference>
<dbReference type="PRINTS" id="PR01217">
    <property type="entry name" value="PRICHEXTENSN"/>
</dbReference>
<dbReference type="SMART" id="SM00963">
    <property type="entry name" value="SRP54_N"/>
    <property type="match status" value="1"/>
</dbReference>
<keyword evidence="5 11" id="KW-0378">Hydrolase</keyword>
<dbReference type="PANTHER" id="PTHR43134:SF1">
    <property type="entry name" value="SIGNAL RECOGNITION PARTICLE RECEPTOR SUBUNIT ALPHA"/>
    <property type="match status" value="1"/>
</dbReference>
<sequence>MSQDPHSPGNEEKKRRFSLFGGRSREEKEAEKEAKRQAELDRKAEKEARRLAEKQAKEDEKRRRLEEKARRKGKLPPPSAEPLSFEPVVPESPKAPEAPVTPPPVAEPPKAPQPVAPSAPPPVAEPPKAPPPPVPPAPPVASPPPAAKPEPQPAPEAPKPPPPAPPKVEFAKPEPAKPEVAPPPPVADWAPPPVMPRPEAPAPEVAPAPPAQAGDKAPLEPPVQTPVQEPVQEKTVPAPAAPLPPSDAPPPAEAAQEGPKDGETPKEGEAAKEGEESEEEEQKSWLRRLFDALARSSGRLAQGIVDLFAKRKLDDDTLQELEDLLITADMGVETSARLCTALAKERFGKHVPPEEVKAVLAEEIADILEPVAKPLEIDRKAKPHVVLVVGVNGAGKTTTIGKLARYFKRQGRTVSMAAGDTFRAAAVEQLKVWGGRTACHVFARETGADAASLAFDAYTEAQNYGDDVLLIDTAGRLQNKVGLMEELKKIVRVLRKVDESAPHTCLLVLDATVGQNAHSQVETFRDMIEVNGLVMTKLDGTARGGVIVALADRFGLPIHALGVGEKIDDLRPFKARDFANSLMGLDEKSAGLLGGGKE</sequence>
<accession>A0A1G7WHU9</accession>
<feature type="compositionally biased region" description="Basic and acidic residues" evidence="12">
    <location>
        <begin position="258"/>
        <end position="274"/>
    </location>
</feature>
<dbReference type="NCBIfam" id="TIGR00064">
    <property type="entry name" value="ftsY"/>
    <property type="match status" value="1"/>
</dbReference>
<evidence type="ECO:0000256" key="11">
    <source>
        <dbReference type="HAMAP-Rule" id="MF_00920"/>
    </source>
</evidence>
<comment type="subunit">
    <text evidence="11">Part of the signal recognition particle protein translocation system, which is composed of SRP and FtsY. SRP is a ribonucleoprotein composed of Ffh and a 4.5S RNA molecule.</text>
</comment>
<dbReference type="OrthoDB" id="9804720at2"/>
<evidence type="ECO:0000256" key="10">
    <source>
        <dbReference type="ARBA" id="ARBA00053570"/>
    </source>
</evidence>
<dbReference type="EMBL" id="FNCV01000002">
    <property type="protein sequence ID" value="SDG71359.1"/>
    <property type="molecule type" value="Genomic_DNA"/>
</dbReference>
<keyword evidence="2 11" id="KW-1003">Cell membrane</keyword>
<feature type="region of interest" description="Disordered" evidence="12">
    <location>
        <begin position="1"/>
        <end position="283"/>
    </location>
</feature>
<dbReference type="SUPFAM" id="SSF52540">
    <property type="entry name" value="P-loop containing nucleoside triphosphate hydrolases"/>
    <property type="match status" value="1"/>
</dbReference>
<evidence type="ECO:0000259" key="13">
    <source>
        <dbReference type="SMART" id="SM00382"/>
    </source>
</evidence>
<feature type="compositionally biased region" description="Basic and acidic residues" evidence="12">
    <location>
        <begin position="23"/>
        <end position="69"/>
    </location>
</feature>
<feature type="compositionally biased region" description="Pro residues" evidence="12">
    <location>
        <begin position="180"/>
        <end position="210"/>
    </location>
</feature>
<dbReference type="Gene3D" id="3.40.50.300">
    <property type="entry name" value="P-loop containing nucleotide triphosphate hydrolases"/>
    <property type="match status" value="1"/>
</dbReference>
<keyword evidence="4 11" id="KW-0547">Nucleotide-binding</keyword>
<dbReference type="Proteomes" id="UP000217076">
    <property type="component" value="Unassembled WGS sequence"/>
</dbReference>
<comment type="catalytic activity">
    <reaction evidence="9 11">
        <text>GTP + H2O = GDP + phosphate + H(+)</text>
        <dbReference type="Rhea" id="RHEA:19669"/>
        <dbReference type="ChEBI" id="CHEBI:15377"/>
        <dbReference type="ChEBI" id="CHEBI:15378"/>
        <dbReference type="ChEBI" id="CHEBI:37565"/>
        <dbReference type="ChEBI" id="CHEBI:43474"/>
        <dbReference type="ChEBI" id="CHEBI:58189"/>
        <dbReference type="EC" id="3.6.5.4"/>
    </reaction>
</comment>
<evidence type="ECO:0000256" key="6">
    <source>
        <dbReference type="ARBA" id="ARBA00023134"/>
    </source>
</evidence>
<dbReference type="GO" id="GO:0005737">
    <property type="term" value="C:cytoplasm"/>
    <property type="evidence" value="ECO:0007669"/>
    <property type="project" value="UniProtKB-SubCell"/>
</dbReference>
<keyword evidence="7 11" id="KW-0472">Membrane</keyword>
<feature type="binding site" evidence="11">
    <location>
        <begin position="472"/>
        <end position="476"/>
    </location>
    <ligand>
        <name>GTP</name>
        <dbReference type="ChEBI" id="CHEBI:37565"/>
    </ligand>
</feature>
<evidence type="ECO:0000256" key="7">
    <source>
        <dbReference type="ARBA" id="ARBA00023136"/>
    </source>
</evidence>
<evidence type="ECO:0000313" key="16">
    <source>
        <dbReference type="EMBL" id="SDG71359.1"/>
    </source>
</evidence>
<evidence type="ECO:0000256" key="9">
    <source>
        <dbReference type="ARBA" id="ARBA00048027"/>
    </source>
</evidence>
<comment type="function">
    <text evidence="10 11">Involved in targeting and insertion of nascent membrane proteins into the cytoplasmic membrane. Acts as a receptor for the complex formed by the signal recognition particle (SRP) and the ribosome-nascent chain (RNC). Interaction with SRP-RNC leads to the transfer of the RNC complex to the Sec translocase for insertion into the membrane, the hydrolysis of GTP by both Ffh and FtsY, and the dissociation of the SRP-FtsY complex into the individual components.</text>
</comment>
<keyword evidence="17" id="KW-1185">Reference proteome</keyword>
<feature type="compositionally biased region" description="Pro residues" evidence="12">
    <location>
        <begin position="99"/>
        <end position="166"/>
    </location>
</feature>
<feature type="compositionally biased region" description="Pro residues" evidence="12">
    <location>
        <begin position="239"/>
        <end position="252"/>
    </location>
</feature>
<dbReference type="InterPro" id="IPR000897">
    <property type="entry name" value="SRP54_GTPase_dom"/>
</dbReference>
<dbReference type="STRING" id="83401.SAMN05421742_102200"/>
<dbReference type="InterPro" id="IPR013822">
    <property type="entry name" value="Signal_recog_particl_SRP54_hlx"/>
</dbReference>
<dbReference type="HAMAP" id="MF_00920">
    <property type="entry name" value="FtsY"/>
    <property type="match status" value="1"/>
</dbReference>
<dbReference type="GO" id="GO:0005047">
    <property type="term" value="F:signal recognition particle binding"/>
    <property type="evidence" value="ECO:0007669"/>
    <property type="project" value="TreeGrafter"/>
</dbReference>
<evidence type="ECO:0000256" key="3">
    <source>
        <dbReference type="ARBA" id="ARBA00022490"/>
    </source>
</evidence>
<organism evidence="16 17">
    <name type="scientific">Roseospirillum parvum</name>
    <dbReference type="NCBI Taxonomy" id="83401"/>
    <lineage>
        <taxon>Bacteria</taxon>
        <taxon>Pseudomonadati</taxon>
        <taxon>Pseudomonadota</taxon>
        <taxon>Alphaproteobacteria</taxon>
        <taxon>Rhodospirillales</taxon>
        <taxon>Rhodospirillaceae</taxon>
        <taxon>Roseospirillum</taxon>
    </lineage>
</organism>
<feature type="binding site" evidence="11">
    <location>
        <begin position="536"/>
        <end position="539"/>
    </location>
    <ligand>
        <name>GTP</name>
        <dbReference type="ChEBI" id="CHEBI:37565"/>
    </ligand>
</feature>
<evidence type="ECO:0000256" key="2">
    <source>
        <dbReference type="ARBA" id="ARBA00022475"/>
    </source>
</evidence>
<proteinExistence type="inferred from homology"/>
<dbReference type="GO" id="GO:0006614">
    <property type="term" value="P:SRP-dependent cotranslational protein targeting to membrane"/>
    <property type="evidence" value="ECO:0007669"/>
    <property type="project" value="InterPro"/>
</dbReference>
<dbReference type="FunFam" id="3.40.50.300:FF:000053">
    <property type="entry name" value="Signal recognition particle receptor FtsY"/>
    <property type="match status" value="1"/>
</dbReference>
<dbReference type="SUPFAM" id="SSF47364">
    <property type="entry name" value="Domain of the SRP/SRP receptor G-proteins"/>
    <property type="match status" value="1"/>
</dbReference>
<gene>
    <name evidence="11" type="primary">ftsY</name>
    <name evidence="16" type="ORF">SAMN05421742_102200</name>
</gene>
<evidence type="ECO:0000256" key="12">
    <source>
        <dbReference type="SAM" id="MobiDB-lite"/>
    </source>
</evidence>
<reference evidence="17" key="1">
    <citation type="submission" date="2016-10" db="EMBL/GenBank/DDBJ databases">
        <authorList>
            <person name="Varghese N."/>
            <person name="Submissions S."/>
        </authorList>
    </citation>
    <scope>NUCLEOTIDE SEQUENCE [LARGE SCALE GENOMIC DNA]</scope>
    <source>
        <strain evidence="17">930I</strain>
    </source>
</reference>
<dbReference type="Pfam" id="PF00448">
    <property type="entry name" value="SRP54"/>
    <property type="match status" value="1"/>
</dbReference>
<dbReference type="InterPro" id="IPR042101">
    <property type="entry name" value="SRP54_N_sf"/>
</dbReference>
<evidence type="ECO:0000259" key="14">
    <source>
        <dbReference type="SMART" id="SM00962"/>
    </source>
</evidence>
<feature type="domain" description="AAA+ ATPase" evidence="13">
    <location>
        <begin position="382"/>
        <end position="564"/>
    </location>
</feature>
<evidence type="ECO:0000256" key="1">
    <source>
        <dbReference type="ARBA" id="ARBA00004515"/>
    </source>
</evidence>
<dbReference type="CDD" id="cd17874">
    <property type="entry name" value="FtsY"/>
    <property type="match status" value="1"/>
</dbReference>
<evidence type="ECO:0000313" key="17">
    <source>
        <dbReference type="Proteomes" id="UP000217076"/>
    </source>
</evidence>
<dbReference type="GO" id="GO:0005525">
    <property type="term" value="F:GTP binding"/>
    <property type="evidence" value="ECO:0007669"/>
    <property type="project" value="UniProtKB-UniRule"/>
</dbReference>
<comment type="similarity">
    <text evidence="11">Belongs to the GTP-binding SRP family. FtsY subfamily.</text>
</comment>
<dbReference type="AlphaFoldDB" id="A0A1G7WHU9"/>
<dbReference type="SMART" id="SM00382">
    <property type="entry name" value="AAA"/>
    <property type="match status" value="1"/>
</dbReference>
<dbReference type="EC" id="3.6.5.4" evidence="11"/>
<feature type="domain" description="SRP54-type proteins GTP-binding" evidence="14">
    <location>
        <begin position="383"/>
        <end position="584"/>
    </location>
</feature>
<evidence type="ECO:0000259" key="15">
    <source>
        <dbReference type="SMART" id="SM00963"/>
    </source>
</evidence>
<keyword evidence="6 11" id="KW-0342">GTP-binding</keyword>
<evidence type="ECO:0000256" key="8">
    <source>
        <dbReference type="ARBA" id="ARBA00023170"/>
    </source>
</evidence>
<dbReference type="InterPro" id="IPR004390">
    <property type="entry name" value="SR_rcpt_FtsY"/>
</dbReference>
<feature type="domain" description="Signal recognition particle SRP54 helical bundle" evidence="15">
    <location>
        <begin position="289"/>
        <end position="368"/>
    </location>
</feature>
<name>A0A1G7WHU9_9PROT</name>
<evidence type="ECO:0000256" key="5">
    <source>
        <dbReference type="ARBA" id="ARBA00022801"/>
    </source>
</evidence>
<keyword evidence="8 11" id="KW-0675">Receptor</keyword>
<dbReference type="RefSeq" id="WP_092615803.1">
    <property type="nucleotide sequence ID" value="NZ_FNCV01000002.1"/>
</dbReference>
<dbReference type="FunFam" id="1.20.120.140:FF:000002">
    <property type="entry name" value="Signal recognition particle receptor FtsY"/>
    <property type="match status" value="1"/>
</dbReference>
<dbReference type="Pfam" id="PF02881">
    <property type="entry name" value="SRP54_N"/>
    <property type="match status" value="1"/>
</dbReference>